<proteinExistence type="predicted"/>
<protein>
    <recommendedName>
        <fullName evidence="7">Protein-tyrosine-phosphatase</fullName>
    </recommendedName>
</protein>
<dbReference type="InterPro" id="IPR020422">
    <property type="entry name" value="TYR_PHOSPHATASE_DUAL_dom"/>
</dbReference>
<dbReference type="InterPro" id="IPR000242">
    <property type="entry name" value="PTP_cat"/>
</dbReference>
<evidence type="ECO:0008006" key="7">
    <source>
        <dbReference type="Google" id="ProtNLM"/>
    </source>
</evidence>
<feature type="compositionally biased region" description="Polar residues" evidence="2">
    <location>
        <begin position="550"/>
        <end position="561"/>
    </location>
</feature>
<gene>
    <name evidence="6" type="ORF">CEUR00632_LOCUS11197</name>
</gene>
<dbReference type="AlphaFoldDB" id="A0A7R9VEV5"/>
<dbReference type="EMBL" id="HBEC01024498">
    <property type="protein sequence ID" value="CAD8291907.1"/>
    <property type="molecule type" value="Transcribed_RNA"/>
</dbReference>
<dbReference type="InterPro" id="IPR016130">
    <property type="entry name" value="Tyr_Pase_AS"/>
</dbReference>
<dbReference type="PANTHER" id="PTHR23339">
    <property type="entry name" value="TYROSINE SPECIFIC PROTEIN PHOSPHATASE AND DUAL SPECIFICITY PROTEIN PHOSPHATASE"/>
    <property type="match status" value="1"/>
</dbReference>
<feature type="domain" description="Tyrosine-protein phosphatase" evidence="4">
    <location>
        <begin position="141"/>
        <end position="226"/>
    </location>
</feature>
<evidence type="ECO:0000259" key="4">
    <source>
        <dbReference type="PROSITE" id="PS50055"/>
    </source>
</evidence>
<sequence length="879" mass="94139">MPSARVQPEEDTSTSSSWNGRKWEVDNRLKGTWTFRTKERVQCLCEGGGSCPLEDPVKQKGGNAINGLHSNWVGNDILAMARPWQSSITKYGLVDAFVGNNIGMILNLQELGEHHNCGPGNLPSSGFSYDPDVFMAERIGFYNFSWRDMGVPDLDRMMDIVQVMDYVVTVEQRRIAVHCHAGLGRTGLVIACFLVFTGQYSAADAVAFVRQQRPGSVQTSEQVLFVSVFELYLAYLRNTFVMDQGPEIVPEVHASAKPTPFNQEEEHCNKSYTQTRPSGLTVVRPAAPAAQSLRNPSRNVASGIAESSPRFPLPWNEDLQIVPNKFSPQALPSPPRNYAEALRRQKRLMHGVRRRTYMHLHVFVKEAVFSVIKATRAGKLGDQDSTVVPHPGPCAEGEESASQLNITSHSRSSSASSGDKGDNDEQTSMVEKSDKTARPALTLTAGDSHSRLRNVPMGGNQGSARQAPAGKNDETVRPALVSSAGHTPGRPPSALSGRKSFSEEEAPAVHNSGRTALPPRAASAGAKGSEPPTPSPLRSSPPQSLHAVSAQPSRQHVSLQSGSVASVMQSLVCGNGLCERSRQPSFGQALNHIKRAANAGDFEPLASAPLDVALCCLEDFFAGFDETIPSLTVETLTWMLKSHTALALDDPTGVNEGAKMAAAAHALSPLPPADQELLLLMVSMLRHTANASHSGCEQQMVDLTGWVARLLLGANMARHTSAVSCLQTYLWYMLRNDAVYAAAILVRKQRYERIPKGDGRLSSQSASALGSSHARGSPDRAESSSLASTSIASAATTLAAYNPYLHSPSAAQLLKPSASMLKRSKLPRIGSMDPPAGNSRASPASKSTLLSALNVAPGGSPGSKALLPSLPVPPRTITA</sequence>
<feature type="compositionally biased region" description="Low complexity" evidence="2">
    <location>
        <begin position="408"/>
        <end position="417"/>
    </location>
</feature>
<feature type="region of interest" description="Disordered" evidence="2">
    <location>
        <begin position="756"/>
        <end position="785"/>
    </location>
</feature>
<dbReference type="PROSITE" id="PS50056">
    <property type="entry name" value="TYR_PHOSPHATASE_2"/>
    <property type="match status" value="1"/>
</dbReference>
<dbReference type="FunFam" id="3.90.190.10:FF:000209">
    <property type="entry name" value="Protein tyrosine phosphatase 1"/>
    <property type="match status" value="1"/>
</dbReference>
<dbReference type="PROSITE" id="PS50055">
    <property type="entry name" value="TYR_PHOSPHATASE_PTP"/>
    <property type="match status" value="1"/>
</dbReference>
<evidence type="ECO:0000259" key="5">
    <source>
        <dbReference type="PROSITE" id="PS50056"/>
    </source>
</evidence>
<name>A0A7R9VEV5_9CHLO</name>
<feature type="compositionally biased region" description="Pro residues" evidence="2">
    <location>
        <begin position="870"/>
        <end position="879"/>
    </location>
</feature>
<dbReference type="InterPro" id="IPR000387">
    <property type="entry name" value="Tyr_Pase_dom"/>
</dbReference>
<dbReference type="InterPro" id="IPR029021">
    <property type="entry name" value="Prot-tyrosine_phosphatase-like"/>
</dbReference>
<feature type="domain" description="Tyrosine-protein phosphatase" evidence="3">
    <location>
        <begin position="69"/>
        <end position="238"/>
    </location>
</feature>
<reference evidence="6" key="1">
    <citation type="submission" date="2021-01" db="EMBL/GenBank/DDBJ databases">
        <authorList>
            <person name="Corre E."/>
            <person name="Pelletier E."/>
            <person name="Niang G."/>
            <person name="Scheremetjew M."/>
            <person name="Finn R."/>
            <person name="Kale V."/>
            <person name="Holt S."/>
            <person name="Cochrane G."/>
            <person name="Meng A."/>
            <person name="Brown T."/>
            <person name="Cohen L."/>
        </authorList>
    </citation>
    <scope>NUCLEOTIDE SEQUENCE</scope>
    <source>
        <strain evidence="6">CCMP219</strain>
    </source>
</reference>
<dbReference type="PRINTS" id="PR00700">
    <property type="entry name" value="PRTYPHPHTASE"/>
</dbReference>
<feature type="region of interest" description="Disordered" evidence="2">
    <location>
        <begin position="857"/>
        <end position="879"/>
    </location>
</feature>
<organism evidence="6">
    <name type="scientific">Chlamydomonas euryale</name>
    <dbReference type="NCBI Taxonomy" id="1486919"/>
    <lineage>
        <taxon>Eukaryota</taxon>
        <taxon>Viridiplantae</taxon>
        <taxon>Chlorophyta</taxon>
        <taxon>core chlorophytes</taxon>
        <taxon>Chlorophyceae</taxon>
        <taxon>CS clade</taxon>
        <taxon>Chlamydomonadales</taxon>
        <taxon>Chlamydomonadaceae</taxon>
        <taxon>Chlamydomonas</taxon>
    </lineage>
</organism>
<dbReference type="InterPro" id="IPR050561">
    <property type="entry name" value="PTP"/>
</dbReference>
<dbReference type="Gene3D" id="3.90.190.10">
    <property type="entry name" value="Protein tyrosine phosphatase superfamily"/>
    <property type="match status" value="1"/>
</dbReference>
<dbReference type="SMART" id="SM00404">
    <property type="entry name" value="PTPc_motif"/>
    <property type="match status" value="1"/>
</dbReference>
<dbReference type="InterPro" id="IPR003595">
    <property type="entry name" value="Tyr_Pase_cat"/>
</dbReference>
<evidence type="ECO:0000256" key="2">
    <source>
        <dbReference type="SAM" id="MobiDB-lite"/>
    </source>
</evidence>
<dbReference type="SUPFAM" id="SSF52799">
    <property type="entry name" value="(Phosphotyrosine protein) phosphatases II"/>
    <property type="match status" value="1"/>
</dbReference>
<evidence type="ECO:0000256" key="1">
    <source>
        <dbReference type="ARBA" id="ARBA00022801"/>
    </source>
</evidence>
<dbReference type="PROSITE" id="PS00383">
    <property type="entry name" value="TYR_PHOSPHATASE_1"/>
    <property type="match status" value="1"/>
</dbReference>
<dbReference type="PROSITE" id="PS50054">
    <property type="entry name" value="TYR_PHOSPHATASE_DUAL"/>
    <property type="match status" value="1"/>
</dbReference>
<dbReference type="GO" id="GO:0004725">
    <property type="term" value="F:protein tyrosine phosphatase activity"/>
    <property type="evidence" value="ECO:0007669"/>
    <property type="project" value="InterPro"/>
</dbReference>
<feature type="domain" description="Tyrosine specific protein phosphatases" evidence="5">
    <location>
        <begin position="158"/>
        <end position="224"/>
    </location>
</feature>
<evidence type="ECO:0000313" key="6">
    <source>
        <dbReference type="EMBL" id="CAD8291907.1"/>
    </source>
</evidence>
<feature type="region of interest" description="Disordered" evidence="2">
    <location>
        <begin position="381"/>
        <end position="561"/>
    </location>
</feature>
<keyword evidence="1" id="KW-0378">Hydrolase</keyword>
<feature type="compositionally biased region" description="Low complexity" evidence="2">
    <location>
        <begin position="761"/>
        <end position="772"/>
    </location>
</feature>
<accession>A0A7R9VEV5</accession>
<evidence type="ECO:0000259" key="3">
    <source>
        <dbReference type="PROSITE" id="PS50054"/>
    </source>
</evidence>
<dbReference type="Pfam" id="PF00102">
    <property type="entry name" value="Y_phosphatase"/>
    <property type="match status" value="1"/>
</dbReference>